<name>A0AAU7PQP8_9FIRM</name>
<keyword evidence="3" id="KW-0804">Transcription</keyword>
<reference evidence="5" key="1">
    <citation type="submission" date="2024-06" db="EMBL/GenBank/DDBJ databases">
        <title>Lacrimispora cavernae sp. nov., a novel anaerobe isolated from bat guano pile inside a cave.</title>
        <authorList>
            <person name="Miller S.L."/>
            <person name="Lu N."/>
            <person name="King J."/>
            <person name="Sankaranarayanan K."/>
            <person name="Lawson P.A."/>
        </authorList>
    </citation>
    <scope>NUCLEOTIDE SEQUENCE</scope>
    <source>
        <strain evidence="5">BS-2</strain>
    </source>
</reference>
<evidence type="ECO:0000313" key="5">
    <source>
        <dbReference type="EMBL" id="XBS54729.1"/>
    </source>
</evidence>
<dbReference type="PANTHER" id="PTHR46796">
    <property type="entry name" value="HTH-TYPE TRANSCRIPTIONAL ACTIVATOR RHAS-RELATED"/>
    <property type="match status" value="1"/>
</dbReference>
<keyword evidence="1" id="KW-0805">Transcription regulation</keyword>
<gene>
    <name evidence="5" type="ORF">ABFV83_02740</name>
</gene>
<dbReference type="RefSeq" id="WP_349947420.1">
    <property type="nucleotide sequence ID" value="NZ_CP157940.1"/>
</dbReference>
<dbReference type="EMBL" id="CP157940">
    <property type="protein sequence ID" value="XBS54729.1"/>
    <property type="molecule type" value="Genomic_DNA"/>
</dbReference>
<dbReference type="Gene3D" id="1.10.10.60">
    <property type="entry name" value="Homeodomain-like"/>
    <property type="match status" value="1"/>
</dbReference>
<dbReference type="InterPro" id="IPR018060">
    <property type="entry name" value="HTH_AraC"/>
</dbReference>
<dbReference type="AlphaFoldDB" id="A0AAU7PQP8"/>
<dbReference type="InterPro" id="IPR050204">
    <property type="entry name" value="AraC_XylS_family_regulators"/>
</dbReference>
<organism evidence="5">
    <name type="scientific">Lacrimispora sp. BS-2</name>
    <dbReference type="NCBI Taxonomy" id="3151850"/>
    <lineage>
        <taxon>Bacteria</taxon>
        <taxon>Bacillati</taxon>
        <taxon>Bacillota</taxon>
        <taxon>Clostridia</taxon>
        <taxon>Lachnospirales</taxon>
        <taxon>Lachnospiraceae</taxon>
        <taxon>Lacrimispora</taxon>
    </lineage>
</organism>
<dbReference type="Pfam" id="PF12833">
    <property type="entry name" value="HTH_18"/>
    <property type="match status" value="1"/>
</dbReference>
<evidence type="ECO:0000256" key="2">
    <source>
        <dbReference type="ARBA" id="ARBA00023125"/>
    </source>
</evidence>
<sequence>MIIKNDKQFNMFPSHDGLRKYILYYNIVFPEKDTFMPQYTLMPNACGTLSLAFNGTSIIAELWGASATPVLLGAEPNSYHVLLLVQLSPYGLYQITRQSQAEFTDKRLSLADIDNELFNSLYQAFVTSKTVIDLVNTCDRILYRRMEKCVISDSLLLATKVISDSNGRVQVNEVARQSNYSERQLNRLFLTQIGMNIKNYARITRFNYVLRHIQKSPCLFAALSQQAGYFDQAHFDKDFKSISGVTPEAYLKTMSDFYYDGSEIFNTISSKEEREDEISRLSFSG</sequence>
<dbReference type="SMART" id="SM00342">
    <property type="entry name" value="HTH_ARAC"/>
    <property type="match status" value="1"/>
</dbReference>
<evidence type="ECO:0000256" key="3">
    <source>
        <dbReference type="ARBA" id="ARBA00023163"/>
    </source>
</evidence>
<dbReference type="GO" id="GO:0003700">
    <property type="term" value="F:DNA-binding transcription factor activity"/>
    <property type="evidence" value="ECO:0007669"/>
    <property type="project" value="InterPro"/>
</dbReference>
<evidence type="ECO:0000259" key="4">
    <source>
        <dbReference type="PROSITE" id="PS01124"/>
    </source>
</evidence>
<dbReference type="PROSITE" id="PS01124">
    <property type="entry name" value="HTH_ARAC_FAMILY_2"/>
    <property type="match status" value="1"/>
</dbReference>
<proteinExistence type="predicted"/>
<evidence type="ECO:0000256" key="1">
    <source>
        <dbReference type="ARBA" id="ARBA00023015"/>
    </source>
</evidence>
<feature type="domain" description="HTH araC/xylS-type" evidence="4">
    <location>
        <begin position="152"/>
        <end position="253"/>
    </location>
</feature>
<keyword evidence="2" id="KW-0238">DNA-binding</keyword>
<accession>A0AAU7PQP8</accession>
<dbReference type="GO" id="GO:0043565">
    <property type="term" value="F:sequence-specific DNA binding"/>
    <property type="evidence" value="ECO:0007669"/>
    <property type="project" value="InterPro"/>
</dbReference>
<protein>
    <submittedName>
        <fullName evidence="5">Helix-turn-helix transcriptional regulator</fullName>
    </submittedName>
</protein>